<dbReference type="HAMAP" id="MF_00602">
    <property type="entry name" value="Prot_Arg_kinase"/>
    <property type="match status" value="1"/>
</dbReference>
<dbReference type="GO" id="GO:0005615">
    <property type="term" value="C:extracellular space"/>
    <property type="evidence" value="ECO:0007669"/>
    <property type="project" value="TreeGrafter"/>
</dbReference>
<dbReference type="InterPro" id="IPR000749">
    <property type="entry name" value="ATP-guanido_PTrfase"/>
</dbReference>
<proteinExistence type="inferred from homology"/>
<dbReference type="EMBL" id="UOGJ01000093">
    <property type="protein sequence ID" value="VAX36339.1"/>
    <property type="molecule type" value="Genomic_DNA"/>
</dbReference>
<dbReference type="InterPro" id="IPR014746">
    <property type="entry name" value="Gln_synth/guanido_kin_cat_dom"/>
</dbReference>
<dbReference type="InterPro" id="IPR023660">
    <property type="entry name" value="Arg_Kinase"/>
</dbReference>
<dbReference type="NCBIfam" id="NF002194">
    <property type="entry name" value="PRK01059.1-4"/>
    <property type="match status" value="1"/>
</dbReference>
<keyword evidence="5" id="KW-0175">Coiled coil</keyword>
<keyword evidence="4" id="KW-0067">ATP-binding</keyword>
<organism evidence="7">
    <name type="scientific">hydrothermal vent metagenome</name>
    <dbReference type="NCBI Taxonomy" id="652676"/>
    <lineage>
        <taxon>unclassified sequences</taxon>
        <taxon>metagenomes</taxon>
        <taxon>ecological metagenomes</taxon>
    </lineage>
</organism>
<reference evidence="7" key="1">
    <citation type="submission" date="2018-06" db="EMBL/GenBank/DDBJ databases">
        <authorList>
            <person name="Zhirakovskaya E."/>
        </authorList>
    </citation>
    <scope>NUCLEOTIDE SEQUENCE</scope>
</reference>
<sequence>MNPSDFINQSGEWLKGTGAFSNIVMSSRIRLARNLSEKLFPNKAKKKELNEILESIKAAVNQIDLLKNVFFFRISELDNVDKQLLIERHLMSHEHATAPEGKAVVVSKEEDLSVMINEEDHLRIQVMQSGFNLDETWDIANRIDDGLSQILDFAYSLHWGYLTSCPTNTGTAMRGSVMMHLPALVMTKQINKVLNAISKLNFASRGFYGEGTQATGNFYQISNQVSMGASEQDVLQNINGLIRQVIEQEEQARQALLLQNRPMLEDKIFRSYGVLKNAHIISSQETVELLSMVRLGLDLEILKGIDRQSINELFIMIQPAHLQRLEGKKLSAGDRDTKRASLIREKLGG</sequence>
<evidence type="ECO:0000313" key="7">
    <source>
        <dbReference type="EMBL" id="VAX36339.1"/>
    </source>
</evidence>
<keyword evidence="1 7" id="KW-0808">Transferase</keyword>
<keyword evidence="2" id="KW-0547">Nucleotide-binding</keyword>
<dbReference type="AlphaFoldDB" id="A0A3B1D2G7"/>
<dbReference type="InterPro" id="IPR022414">
    <property type="entry name" value="ATP-guanido_PTrfase_cat"/>
</dbReference>
<dbReference type="SUPFAM" id="SSF55931">
    <property type="entry name" value="Glutamine synthetase/guanido kinase"/>
    <property type="match status" value="1"/>
</dbReference>
<evidence type="ECO:0000256" key="3">
    <source>
        <dbReference type="ARBA" id="ARBA00022777"/>
    </source>
</evidence>
<protein>
    <submittedName>
        <fullName evidence="7">ATP:guanido phosphotransferase YacI</fullName>
        <ecNumber evidence="7">2.7.3.-</ecNumber>
    </submittedName>
</protein>
<gene>
    <name evidence="7" type="ORF">MNBD_UNCLBAC01-2053</name>
</gene>
<name>A0A3B1D2G7_9ZZZZ</name>
<accession>A0A3B1D2G7</accession>
<dbReference type="GO" id="GO:0046314">
    <property type="term" value="P:phosphocreatine biosynthetic process"/>
    <property type="evidence" value="ECO:0007669"/>
    <property type="project" value="InterPro"/>
</dbReference>
<evidence type="ECO:0000256" key="1">
    <source>
        <dbReference type="ARBA" id="ARBA00022679"/>
    </source>
</evidence>
<dbReference type="PROSITE" id="PS51510">
    <property type="entry name" value="PHOSPHAGEN_KINASE_C"/>
    <property type="match status" value="1"/>
</dbReference>
<dbReference type="CDD" id="cd07930">
    <property type="entry name" value="bacterial_phosphagen_kinase"/>
    <property type="match status" value="1"/>
</dbReference>
<dbReference type="Pfam" id="PF00217">
    <property type="entry name" value="ATP-gua_Ptrans"/>
    <property type="match status" value="1"/>
</dbReference>
<dbReference type="Gene3D" id="3.30.590.10">
    <property type="entry name" value="Glutamine synthetase/guanido kinase, catalytic domain"/>
    <property type="match status" value="1"/>
</dbReference>
<feature type="domain" description="Phosphagen kinase C-terminal" evidence="6">
    <location>
        <begin position="23"/>
        <end position="252"/>
    </location>
</feature>
<dbReference type="GO" id="GO:0004111">
    <property type="term" value="F:creatine kinase activity"/>
    <property type="evidence" value="ECO:0007669"/>
    <property type="project" value="InterPro"/>
</dbReference>
<keyword evidence="3" id="KW-0418">Kinase</keyword>
<evidence type="ECO:0000256" key="2">
    <source>
        <dbReference type="ARBA" id="ARBA00022741"/>
    </source>
</evidence>
<evidence type="ECO:0000259" key="6">
    <source>
        <dbReference type="PROSITE" id="PS51510"/>
    </source>
</evidence>
<dbReference type="EC" id="2.7.3.-" evidence="7"/>
<dbReference type="GO" id="GO:0005524">
    <property type="term" value="F:ATP binding"/>
    <property type="evidence" value="ECO:0007669"/>
    <property type="project" value="UniProtKB-KW"/>
</dbReference>
<evidence type="ECO:0000256" key="5">
    <source>
        <dbReference type="SAM" id="Coils"/>
    </source>
</evidence>
<feature type="coiled-coil region" evidence="5">
    <location>
        <begin position="42"/>
        <end position="69"/>
    </location>
</feature>
<evidence type="ECO:0000256" key="4">
    <source>
        <dbReference type="ARBA" id="ARBA00022840"/>
    </source>
</evidence>
<dbReference type="PANTHER" id="PTHR11547">
    <property type="entry name" value="ARGININE OR CREATINE KINASE"/>
    <property type="match status" value="1"/>
</dbReference>
<dbReference type="PANTHER" id="PTHR11547:SF38">
    <property type="entry name" value="ARGININE KINASE 1-RELATED"/>
    <property type="match status" value="1"/>
</dbReference>